<evidence type="ECO:0000256" key="6">
    <source>
        <dbReference type="SAM" id="Phobius"/>
    </source>
</evidence>
<proteinExistence type="predicted"/>
<dbReference type="PANTHER" id="PTHR30213:SF0">
    <property type="entry name" value="UPF0761 MEMBRANE PROTEIN YIHY"/>
    <property type="match status" value="1"/>
</dbReference>
<protein>
    <submittedName>
        <fullName evidence="7">Membrane protein</fullName>
    </submittedName>
</protein>
<evidence type="ECO:0000256" key="3">
    <source>
        <dbReference type="ARBA" id="ARBA00022692"/>
    </source>
</evidence>
<evidence type="ECO:0000256" key="4">
    <source>
        <dbReference type="ARBA" id="ARBA00022989"/>
    </source>
</evidence>
<evidence type="ECO:0000313" key="7">
    <source>
        <dbReference type="EMBL" id="SES00074.1"/>
    </source>
</evidence>
<dbReference type="AlphaFoldDB" id="A0A1H9TSQ4"/>
<reference evidence="8" key="1">
    <citation type="submission" date="2016-10" db="EMBL/GenBank/DDBJ databases">
        <authorList>
            <person name="Varghese N."/>
            <person name="Submissions S."/>
        </authorList>
    </citation>
    <scope>NUCLEOTIDE SEQUENCE [LARGE SCALE GENOMIC DNA]</scope>
    <source>
        <strain evidence="8">DSM 20524</strain>
    </source>
</reference>
<comment type="subcellular location">
    <subcellularLocation>
        <location evidence="1">Cell membrane</location>
        <topology evidence="1">Multi-pass membrane protein</topology>
    </subcellularLocation>
</comment>
<sequence>MDEQPDSTHLSPESKGTSTAADFIVPLGGSHAQPLAHGNKPRNPLERGNRITRKGWKLVLRRTWSDFFLDALMDRGAVLTFFMLLTFAPTVLAAYSVATLVLARNEAEVNQLTEELIAGYVPEEIADTVRNAVNAVVGSTAQGTAALIFSIVFSLLSSSAYVRAFARTANTVYGRVEGRTVVPTWLTMWGLTIIIVIGGVFMLGAFLLRESIVVNVLEPVAEPLGLTGTVDYLVSIFLPVWQWLRFPVIALVGMILIANLYYFAPNVRPQKFRWLTFGSATALVMIGLVWWLFGQYLSLFAGASAYGVLGTVVAALIALWVMNIVLILGVKIDAEILRVKELQQGYASERTIQAPPRSSKAALKYATTQQDLEAAAREIKKDARVDE</sequence>
<dbReference type="PANTHER" id="PTHR30213">
    <property type="entry name" value="INNER MEMBRANE PROTEIN YHJD"/>
    <property type="match status" value="1"/>
</dbReference>
<gene>
    <name evidence="7" type="ORF">SAMN05661109_01535</name>
</gene>
<organism evidence="7 8">
    <name type="scientific">Corynebacterium cystitidis DSM 20524</name>
    <dbReference type="NCBI Taxonomy" id="1121357"/>
    <lineage>
        <taxon>Bacteria</taxon>
        <taxon>Bacillati</taxon>
        <taxon>Actinomycetota</taxon>
        <taxon>Actinomycetes</taxon>
        <taxon>Mycobacteriales</taxon>
        <taxon>Corynebacteriaceae</taxon>
        <taxon>Corynebacterium</taxon>
    </lineage>
</organism>
<feature type="transmembrane region" description="Helical" evidence="6">
    <location>
        <begin position="186"/>
        <end position="208"/>
    </location>
</feature>
<dbReference type="InterPro" id="IPR017039">
    <property type="entry name" value="Virul_fac_BrkB"/>
</dbReference>
<feature type="transmembrane region" description="Helical" evidence="6">
    <location>
        <begin position="244"/>
        <end position="262"/>
    </location>
</feature>
<keyword evidence="2" id="KW-1003">Cell membrane</keyword>
<dbReference type="RefSeq" id="WP_092258571.1">
    <property type="nucleotide sequence ID" value="NZ_CP047199.1"/>
</dbReference>
<dbReference type="EMBL" id="FOGQ01000006">
    <property type="protein sequence ID" value="SES00074.1"/>
    <property type="molecule type" value="Genomic_DNA"/>
</dbReference>
<feature type="transmembrane region" description="Helical" evidence="6">
    <location>
        <begin position="274"/>
        <end position="293"/>
    </location>
</feature>
<dbReference type="Pfam" id="PF03631">
    <property type="entry name" value="Virul_fac_BrkB"/>
    <property type="match status" value="1"/>
</dbReference>
<keyword evidence="5 6" id="KW-0472">Membrane</keyword>
<dbReference type="Proteomes" id="UP000198929">
    <property type="component" value="Unassembled WGS sequence"/>
</dbReference>
<keyword evidence="3 6" id="KW-0812">Transmembrane</keyword>
<dbReference type="GO" id="GO:0005886">
    <property type="term" value="C:plasma membrane"/>
    <property type="evidence" value="ECO:0007669"/>
    <property type="project" value="UniProtKB-SubCell"/>
</dbReference>
<feature type="transmembrane region" description="Helical" evidence="6">
    <location>
        <begin position="77"/>
        <end position="103"/>
    </location>
</feature>
<evidence type="ECO:0000256" key="5">
    <source>
        <dbReference type="ARBA" id="ARBA00023136"/>
    </source>
</evidence>
<keyword evidence="4 6" id="KW-1133">Transmembrane helix</keyword>
<feature type="transmembrane region" description="Helical" evidence="6">
    <location>
        <begin position="305"/>
        <end position="330"/>
    </location>
</feature>
<name>A0A1H9TSQ4_9CORY</name>
<keyword evidence="8" id="KW-1185">Reference proteome</keyword>
<evidence type="ECO:0000256" key="2">
    <source>
        <dbReference type="ARBA" id="ARBA00022475"/>
    </source>
</evidence>
<evidence type="ECO:0000313" key="8">
    <source>
        <dbReference type="Proteomes" id="UP000198929"/>
    </source>
</evidence>
<dbReference type="STRING" id="1121357.SAMN05661109_01535"/>
<feature type="transmembrane region" description="Helical" evidence="6">
    <location>
        <begin position="145"/>
        <end position="166"/>
    </location>
</feature>
<evidence type="ECO:0000256" key="1">
    <source>
        <dbReference type="ARBA" id="ARBA00004651"/>
    </source>
</evidence>
<accession>A0A1H9TSQ4</accession>